<evidence type="ECO:0000256" key="1">
    <source>
        <dbReference type="SAM" id="MobiDB-lite"/>
    </source>
</evidence>
<keyword evidence="2" id="KW-0812">Transmembrane</keyword>
<evidence type="ECO:0000256" key="2">
    <source>
        <dbReference type="SAM" id="Phobius"/>
    </source>
</evidence>
<sequence length="277" mass="29780">MSIETILSSDSRMRYSDDPPWDSQDLGSTSQQGAQAALSFTGNSGIQITLHLSSPPDGHVGVNVQVFGKARQTSGDGKPPTINVTLSTGSCDLPTIQVALDSPHPEQTPLFDCVTLQSRNHTLELDVVQISPNCSFFLSRIVLAQPTTVILSPSSLDVPFTPTSPSSSANLESTPMVDTGVVVGVVVAAFIVLTLLAGILLHRKRILERARAPTVIPQIITRSPPRHTKLQRRPPTTSEYESSVTTLVGSDEMRNIPSDVATVASYHTGKPKTPMYW</sequence>
<comment type="caution">
    <text evidence="3">The sequence shown here is derived from an EMBL/GenBank/DDBJ whole genome shotgun (WGS) entry which is preliminary data.</text>
</comment>
<keyword evidence="2" id="KW-0472">Membrane</keyword>
<gene>
    <name evidence="3" type="ORF">VNI00_001286</name>
</gene>
<accession>A0AAW0E7Z8</accession>
<feature type="compositionally biased region" description="Polar residues" evidence="1">
    <location>
        <begin position="25"/>
        <end position="35"/>
    </location>
</feature>
<organism evidence="3 4">
    <name type="scientific">Paramarasmius palmivorus</name>
    <dbReference type="NCBI Taxonomy" id="297713"/>
    <lineage>
        <taxon>Eukaryota</taxon>
        <taxon>Fungi</taxon>
        <taxon>Dikarya</taxon>
        <taxon>Basidiomycota</taxon>
        <taxon>Agaricomycotina</taxon>
        <taxon>Agaricomycetes</taxon>
        <taxon>Agaricomycetidae</taxon>
        <taxon>Agaricales</taxon>
        <taxon>Marasmiineae</taxon>
        <taxon>Marasmiaceae</taxon>
        <taxon>Paramarasmius</taxon>
    </lineage>
</organism>
<protein>
    <submittedName>
        <fullName evidence="3">Uncharacterized protein</fullName>
    </submittedName>
</protein>
<dbReference type="Proteomes" id="UP001383192">
    <property type="component" value="Unassembled WGS sequence"/>
</dbReference>
<feature type="region of interest" description="Disordered" evidence="1">
    <location>
        <begin position="1"/>
        <end position="35"/>
    </location>
</feature>
<proteinExistence type="predicted"/>
<keyword evidence="2" id="KW-1133">Transmembrane helix</keyword>
<feature type="transmembrane region" description="Helical" evidence="2">
    <location>
        <begin position="180"/>
        <end position="201"/>
    </location>
</feature>
<dbReference type="EMBL" id="JAYKXP010000003">
    <property type="protein sequence ID" value="KAK7060520.1"/>
    <property type="molecule type" value="Genomic_DNA"/>
</dbReference>
<evidence type="ECO:0000313" key="4">
    <source>
        <dbReference type="Proteomes" id="UP001383192"/>
    </source>
</evidence>
<name>A0AAW0E7Z8_9AGAR</name>
<reference evidence="3 4" key="1">
    <citation type="submission" date="2024-01" db="EMBL/GenBank/DDBJ databases">
        <title>A draft genome for a cacao thread blight-causing isolate of Paramarasmius palmivorus.</title>
        <authorList>
            <person name="Baruah I.K."/>
            <person name="Bukari Y."/>
            <person name="Amoako-Attah I."/>
            <person name="Meinhardt L.W."/>
            <person name="Bailey B.A."/>
            <person name="Cohen S.P."/>
        </authorList>
    </citation>
    <scope>NUCLEOTIDE SEQUENCE [LARGE SCALE GENOMIC DNA]</scope>
    <source>
        <strain evidence="3 4">GH-12</strain>
    </source>
</reference>
<keyword evidence="4" id="KW-1185">Reference proteome</keyword>
<dbReference type="AlphaFoldDB" id="A0AAW0E7Z8"/>
<feature type="compositionally biased region" description="Polar residues" evidence="1">
    <location>
        <begin position="1"/>
        <end position="10"/>
    </location>
</feature>
<evidence type="ECO:0000313" key="3">
    <source>
        <dbReference type="EMBL" id="KAK7060520.1"/>
    </source>
</evidence>